<dbReference type="CDD" id="cd23992">
    <property type="entry name" value="PBP_GOBP"/>
    <property type="match status" value="1"/>
</dbReference>
<organism evidence="6 7">
    <name type="scientific">Polypedilum vanderplanki</name>
    <name type="common">Sleeping chironomid midge</name>
    <dbReference type="NCBI Taxonomy" id="319348"/>
    <lineage>
        <taxon>Eukaryota</taxon>
        <taxon>Metazoa</taxon>
        <taxon>Ecdysozoa</taxon>
        <taxon>Arthropoda</taxon>
        <taxon>Hexapoda</taxon>
        <taxon>Insecta</taxon>
        <taxon>Pterygota</taxon>
        <taxon>Neoptera</taxon>
        <taxon>Endopterygota</taxon>
        <taxon>Diptera</taxon>
        <taxon>Nematocera</taxon>
        <taxon>Chironomoidea</taxon>
        <taxon>Chironomidae</taxon>
        <taxon>Chironominae</taxon>
        <taxon>Polypedilum</taxon>
        <taxon>Polypedilum</taxon>
    </lineage>
</organism>
<feature type="chain" id="PRO_5039905655" description="Odorant binding protein" evidence="5">
    <location>
        <begin position="20"/>
        <end position="137"/>
    </location>
</feature>
<feature type="signal peptide" evidence="5">
    <location>
        <begin position="1"/>
        <end position="19"/>
    </location>
</feature>
<comment type="similarity">
    <text evidence="2">Belongs to the PBP/GOBP family.</text>
</comment>
<comment type="subcellular location">
    <subcellularLocation>
        <location evidence="1">Secreted</location>
    </subcellularLocation>
</comment>
<dbReference type="OrthoDB" id="6595846at2759"/>
<dbReference type="SUPFAM" id="SSF47565">
    <property type="entry name" value="Insect pheromone/odorant-binding proteins"/>
    <property type="match status" value="1"/>
</dbReference>
<dbReference type="Pfam" id="PF01395">
    <property type="entry name" value="PBP_GOBP"/>
    <property type="match status" value="1"/>
</dbReference>
<sequence length="137" mass="15053">MKFLSAVLILIVSAAMVKSIDPEEKKKMMMAAVTSCKASTGARDDDISKFMMHKDPETKEGRCLINCFFETMGIIKDGKLLKEGILAWGKSMNAPDDIIQNILTECEALSDPDVCESGMKIGLCLKQNGKKFKLGND</sequence>
<evidence type="ECO:0000256" key="5">
    <source>
        <dbReference type="SAM" id="SignalP"/>
    </source>
</evidence>
<name>A0A9J6BBU9_POLVA</name>
<dbReference type="AlphaFoldDB" id="A0A9J6BBU9"/>
<keyword evidence="7" id="KW-1185">Reference proteome</keyword>
<evidence type="ECO:0000256" key="3">
    <source>
        <dbReference type="ARBA" id="ARBA00022525"/>
    </source>
</evidence>
<dbReference type="InterPro" id="IPR006170">
    <property type="entry name" value="PBP/GOBP"/>
</dbReference>
<keyword evidence="4 5" id="KW-0732">Signal</keyword>
<gene>
    <name evidence="6" type="ORF">PVAND_015140</name>
</gene>
<comment type="caution">
    <text evidence="6">The sequence shown here is derived from an EMBL/GenBank/DDBJ whole genome shotgun (WGS) entry which is preliminary data.</text>
</comment>
<evidence type="ECO:0008006" key="8">
    <source>
        <dbReference type="Google" id="ProtNLM"/>
    </source>
</evidence>
<dbReference type="GO" id="GO:0005549">
    <property type="term" value="F:odorant binding"/>
    <property type="evidence" value="ECO:0007669"/>
    <property type="project" value="InterPro"/>
</dbReference>
<evidence type="ECO:0000256" key="2">
    <source>
        <dbReference type="ARBA" id="ARBA00008098"/>
    </source>
</evidence>
<dbReference type="Gene3D" id="1.10.238.20">
    <property type="entry name" value="Pheromone/general odorant binding protein domain"/>
    <property type="match status" value="1"/>
</dbReference>
<accession>A0A9J6BBU9</accession>
<protein>
    <recommendedName>
        <fullName evidence="8">Odorant binding protein</fullName>
    </recommendedName>
</protein>
<dbReference type="EMBL" id="JADBJN010000004">
    <property type="protein sequence ID" value="KAG5667143.1"/>
    <property type="molecule type" value="Genomic_DNA"/>
</dbReference>
<keyword evidence="3" id="KW-0964">Secreted</keyword>
<dbReference type="PANTHER" id="PTHR11857">
    <property type="entry name" value="ODORANT BINDING PROTEIN-RELATED"/>
    <property type="match status" value="1"/>
</dbReference>
<reference evidence="6" key="1">
    <citation type="submission" date="2021-03" db="EMBL/GenBank/DDBJ databases">
        <title>Chromosome level genome of the anhydrobiotic midge Polypedilum vanderplanki.</title>
        <authorList>
            <person name="Yoshida Y."/>
            <person name="Kikawada T."/>
            <person name="Gusev O."/>
        </authorList>
    </citation>
    <scope>NUCLEOTIDE SEQUENCE</scope>
    <source>
        <strain evidence="6">NIAS01</strain>
        <tissue evidence="6">Whole body or cell culture</tissue>
    </source>
</reference>
<dbReference type="GO" id="GO:0007608">
    <property type="term" value="P:sensory perception of smell"/>
    <property type="evidence" value="ECO:0007669"/>
    <property type="project" value="TreeGrafter"/>
</dbReference>
<dbReference type="InterPro" id="IPR036728">
    <property type="entry name" value="PBP_GOBP_sf"/>
</dbReference>
<dbReference type="PANTHER" id="PTHR11857:SF42">
    <property type="entry name" value="GENERAL ODORANT-BINDING PROTEIN 19D-RELATED"/>
    <property type="match status" value="1"/>
</dbReference>
<dbReference type="SMART" id="SM00708">
    <property type="entry name" value="PhBP"/>
    <property type="match status" value="1"/>
</dbReference>
<evidence type="ECO:0000256" key="4">
    <source>
        <dbReference type="ARBA" id="ARBA00022729"/>
    </source>
</evidence>
<dbReference type="GO" id="GO:0005615">
    <property type="term" value="C:extracellular space"/>
    <property type="evidence" value="ECO:0007669"/>
    <property type="project" value="TreeGrafter"/>
</dbReference>
<evidence type="ECO:0000313" key="7">
    <source>
        <dbReference type="Proteomes" id="UP001107558"/>
    </source>
</evidence>
<evidence type="ECO:0000313" key="6">
    <source>
        <dbReference type="EMBL" id="KAG5667143.1"/>
    </source>
</evidence>
<dbReference type="Proteomes" id="UP001107558">
    <property type="component" value="Chromosome 4"/>
</dbReference>
<proteinExistence type="inferred from homology"/>
<evidence type="ECO:0000256" key="1">
    <source>
        <dbReference type="ARBA" id="ARBA00004613"/>
    </source>
</evidence>